<dbReference type="InterPro" id="IPR005804">
    <property type="entry name" value="FA_desaturase_dom"/>
</dbReference>
<keyword evidence="5" id="KW-0276">Fatty acid metabolism</keyword>
<evidence type="ECO:0000256" key="4">
    <source>
        <dbReference type="ARBA" id="ARBA00022692"/>
    </source>
</evidence>
<name>A0A0M3QXP7_DROBS</name>
<comment type="domain">
    <text evidence="12">The histidine box domains are involved in binding the catalytic metal ions.</text>
</comment>
<dbReference type="SMR" id="A0A0M3QXP7"/>
<dbReference type="OrthoDB" id="10260134at2759"/>
<feature type="transmembrane region" description="Helical" evidence="13">
    <location>
        <begin position="154"/>
        <end position="172"/>
    </location>
</feature>
<feature type="transmembrane region" description="Helical" evidence="13">
    <location>
        <begin position="269"/>
        <end position="289"/>
    </location>
</feature>
<comment type="subcellular location">
    <subcellularLocation>
        <location evidence="1">Membrane</location>
        <topology evidence="1">Multi-pass membrane protein</topology>
    </subcellularLocation>
</comment>
<evidence type="ECO:0000256" key="9">
    <source>
        <dbReference type="ARBA" id="ARBA00023098"/>
    </source>
</evidence>
<evidence type="ECO:0000313" key="15">
    <source>
        <dbReference type="EMBL" id="ALC46239.1"/>
    </source>
</evidence>
<evidence type="ECO:0000313" key="16">
    <source>
        <dbReference type="Proteomes" id="UP000494163"/>
    </source>
</evidence>
<dbReference type="GO" id="GO:0005506">
    <property type="term" value="F:iron ion binding"/>
    <property type="evidence" value="ECO:0007669"/>
    <property type="project" value="TreeGrafter"/>
</dbReference>
<dbReference type="STRING" id="30019.A0A0M3QXP7"/>
<evidence type="ECO:0000256" key="13">
    <source>
        <dbReference type="SAM" id="Phobius"/>
    </source>
</evidence>
<keyword evidence="10 13" id="KW-0472">Membrane</keyword>
<dbReference type="InterPro" id="IPR015876">
    <property type="entry name" value="Acyl-CoA_DS"/>
</dbReference>
<evidence type="ECO:0000256" key="6">
    <source>
        <dbReference type="ARBA" id="ARBA00022989"/>
    </source>
</evidence>
<dbReference type="PANTHER" id="PTHR11351">
    <property type="entry name" value="ACYL-COA DESATURASE"/>
    <property type="match status" value="1"/>
</dbReference>
<dbReference type="GO" id="GO:0005789">
    <property type="term" value="C:endoplasmic reticulum membrane"/>
    <property type="evidence" value="ECO:0007669"/>
    <property type="project" value="TreeGrafter"/>
</dbReference>
<evidence type="ECO:0000256" key="3">
    <source>
        <dbReference type="ARBA" id="ARBA00022516"/>
    </source>
</evidence>
<keyword evidence="6 13" id="KW-1133">Transmembrane helix</keyword>
<dbReference type="GO" id="GO:0006636">
    <property type="term" value="P:unsaturated fatty acid biosynthetic process"/>
    <property type="evidence" value="ECO:0007669"/>
    <property type="project" value="TreeGrafter"/>
</dbReference>
<comment type="similarity">
    <text evidence="2 12">Belongs to the fatty acid desaturase type 1 family.</text>
</comment>
<keyword evidence="16" id="KW-1185">Reference proteome</keyword>
<keyword evidence="4 12" id="KW-0812">Transmembrane</keyword>
<dbReference type="Pfam" id="PF00487">
    <property type="entry name" value="FA_desaturase"/>
    <property type="match status" value="1"/>
</dbReference>
<reference evidence="15 16" key="1">
    <citation type="submission" date="2015-08" db="EMBL/GenBank/DDBJ databases">
        <title>Ancestral chromatin configuration constrains chromatin evolution on differentiating sex chromosomes in Drosophila.</title>
        <authorList>
            <person name="Zhou Q."/>
            <person name="Bachtrog D."/>
        </authorList>
    </citation>
    <scope>NUCLEOTIDE SEQUENCE [LARGE SCALE GENOMIC DNA]</scope>
    <source>
        <tissue evidence="15">Whole larvae</tissue>
    </source>
</reference>
<dbReference type="EMBL" id="CP012526">
    <property type="protein sequence ID" value="ALC46239.1"/>
    <property type="molecule type" value="Genomic_DNA"/>
</dbReference>
<organism evidence="15 16">
    <name type="scientific">Drosophila busckii</name>
    <name type="common">Fruit fly</name>
    <dbReference type="NCBI Taxonomy" id="30019"/>
    <lineage>
        <taxon>Eukaryota</taxon>
        <taxon>Metazoa</taxon>
        <taxon>Ecdysozoa</taxon>
        <taxon>Arthropoda</taxon>
        <taxon>Hexapoda</taxon>
        <taxon>Insecta</taxon>
        <taxon>Pterygota</taxon>
        <taxon>Neoptera</taxon>
        <taxon>Endopterygota</taxon>
        <taxon>Diptera</taxon>
        <taxon>Brachycera</taxon>
        <taxon>Muscomorpha</taxon>
        <taxon>Ephydroidea</taxon>
        <taxon>Drosophilidae</taxon>
        <taxon>Drosophila</taxon>
    </lineage>
</organism>
<evidence type="ECO:0000259" key="14">
    <source>
        <dbReference type="Pfam" id="PF00487"/>
    </source>
</evidence>
<keyword evidence="11 12" id="KW-0275">Fatty acid biosynthesis</keyword>
<feature type="transmembrane region" description="Helical" evidence="13">
    <location>
        <begin position="122"/>
        <end position="142"/>
    </location>
</feature>
<protein>
    <submittedName>
        <fullName evidence="15">CG8630</fullName>
    </submittedName>
</protein>
<dbReference type="OMA" id="IFPYYVM"/>
<evidence type="ECO:0000256" key="2">
    <source>
        <dbReference type="ARBA" id="ARBA00009295"/>
    </source>
</evidence>
<comment type="cofactor">
    <cofactor evidence="12">
        <name>Fe(2+)</name>
        <dbReference type="ChEBI" id="CHEBI:29033"/>
    </cofactor>
</comment>
<dbReference type="Proteomes" id="UP000494163">
    <property type="component" value="Chromosome 3R"/>
</dbReference>
<keyword evidence="3 12" id="KW-0444">Lipid biosynthesis</keyword>
<sequence>MRKCLSNALNLTDCLNCLTCGMLKRNQKKIKKNTKAKKTPKTENYRSTLLSKMAPNIIGSTFILAETSIADANNNKMPATATAAPPVKATPPAPAKTAPKPVAVAAEATKTKATLEPFKTEIVWHNILLFIILHSSALYGLYLIFAENAYLEIIPVYATTFLGGLGITAGVHRLWSHKAYKAKLPLRIFLMLCQSLAFQNSIWEWTRDHRVHHKFTDTHADPHNSRRGFFFAHMGWLLCKKHPDVRSKGKQIDMTDIEQDPVVMFQKKYFFVVMPICCFVLPMMFPYFLMGTSLRVCFFTCSMLRYALSLHGTWLVNSAAHFYGMKPYDVHISSVNTKLISTIAFGEGWHNYHHVFPWDYKAAELGDYKHNWTTAFIDLMAKIGQAYDLKSVSQEMVYKRVRRTGDGSHIASLLDANNNNSEPTSELVMHLDHEKEENVWGWDDKDITEEDRKLATIVNAEAVCKRD</sequence>
<accession>A0A0M3QXP7</accession>
<feature type="domain" description="Fatty acid desaturase" evidence="14">
    <location>
        <begin position="160"/>
        <end position="357"/>
    </location>
</feature>
<dbReference type="GO" id="GO:0004768">
    <property type="term" value="F:stearoyl-CoA 9-desaturase activity"/>
    <property type="evidence" value="ECO:0007669"/>
    <property type="project" value="TreeGrafter"/>
</dbReference>
<evidence type="ECO:0000256" key="5">
    <source>
        <dbReference type="ARBA" id="ARBA00022832"/>
    </source>
</evidence>
<evidence type="ECO:0000256" key="8">
    <source>
        <dbReference type="ARBA" id="ARBA00023004"/>
    </source>
</evidence>
<proteinExistence type="inferred from homology"/>
<evidence type="ECO:0000256" key="1">
    <source>
        <dbReference type="ARBA" id="ARBA00004141"/>
    </source>
</evidence>
<keyword evidence="9" id="KW-0443">Lipid metabolism</keyword>
<dbReference type="PANTHER" id="PTHR11351:SF98">
    <property type="entry name" value="RE43130P"/>
    <property type="match status" value="1"/>
</dbReference>
<evidence type="ECO:0000256" key="12">
    <source>
        <dbReference type="RuleBase" id="RU000581"/>
    </source>
</evidence>
<dbReference type="AlphaFoldDB" id="A0A0M3QXP7"/>
<keyword evidence="8" id="KW-0408">Iron</keyword>
<evidence type="ECO:0000256" key="11">
    <source>
        <dbReference type="ARBA" id="ARBA00023160"/>
    </source>
</evidence>
<evidence type="ECO:0000256" key="10">
    <source>
        <dbReference type="ARBA" id="ARBA00023136"/>
    </source>
</evidence>
<dbReference type="PRINTS" id="PR00075">
    <property type="entry name" value="FACDDSATRASE"/>
</dbReference>
<keyword evidence="7 12" id="KW-0560">Oxidoreductase</keyword>
<dbReference type="CDD" id="cd03505">
    <property type="entry name" value="Delta9-FADS-like"/>
    <property type="match status" value="1"/>
</dbReference>
<evidence type="ECO:0000256" key="7">
    <source>
        <dbReference type="ARBA" id="ARBA00023002"/>
    </source>
</evidence>
<gene>
    <name evidence="15" type="ORF">Dbus_chr3Rg989</name>
</gene>